<keyword evidence="4 5" id="KW-0472">Membrane</keyword>
<accession>A0A939IRS6</accession>
<keyword evidence="3 5" id="KW-1133">Transmembrane helix</keyword>
<keyword evidence="2 5" id="KW-0812">Transmembrane</keyword>
<feature type="transmembrane region" description="Helical" evidence="5">
    <location>
        <begin position="14"/>
        <end position="38"/>
    </location>
</feature>
<evidence type="ECO:0000256" key="5">
    <source>
        <dbReference type="SAM" id="Phobius"/>
    </source>
</evidence>
<reference evidence="7" key="1">
    <citation type="submission" date="2020-12" db="EMBL/GenBank/DDBJ databases">
        <title>PHA producing bacteria isolated from mangrove.</title>
        <authorList>
            <person name="Zheng W."/>
            <person name="Yu S."/>
            <person name="Huang Y."/>
        </authorList>
    </citation>
    <scope>NUCLEOTIDE SEQUENCE</scope>
    <source>
        <strain evidence="7">GN8-5</strain>
    </source>
</reference>
<dbReference type="EMBL" id="JAEMWU010000001">
    <property type="protein sequence ID" value="MBN8206105.1"/>
    <property type="molecule type" value="Genomic_DNA"/>
</dbReference>
<dbReference type="SUPFAM" id="SSF141322">
    <property type="entry name" value="NfeD domain-like"/>
    <property type="match status" value="1"/>
</dbReference>
<name>A0A939IRS6_9MICO</name>
<evidence type="ECO:0000256" key="1">
    <source>
        <dbReference type="ARBA" id="ARBA00004141"/>
    </source>
</evidence>
<dbReference type="GO" id="GO:0005886">
    <property type="term" value="C:plasma membrane"/>
    <property type="evidence" value="ECO:0007669"/>
    <property type="project" value="TreeGrafter"/>
</dbReference>
<dbReference type="RefSeq" id="WP_179410851.1">
    <property type="nucleotide sequence ID" value="NZ_CP063379.1"/>
</dbReference>
<organism evidence="7 8">
    <name type="scientific">Microbacterium esteraromaticum</name>
    <dbReference type="NCBI Taxonomy" id="57043"/>
    <lineage>
        <taxon>Bacteria</taxon>
        <taxon>Bacillati</taxon>
        <taxon>Actinomycetota</taxon>
        <taxon>Actinomycetes</taxon>
        <taxon>Micrococcales</taxon>
        <taxon>Microbacteriaceae</taxon>
        <taxon>Microbacterium</taxon>
    </lineage>
</organism>
<dbReference type="InterPro" id="IPR052165">
    <property type="entry name" value="Membrane_assoc_protease"/>
</dbReference>
<comment type="caution">
    <text evidence="7">The sequence shown here is derived from an EMBL/GenBank/DDBJ whole genome shotgun (WGS) entry which is preliminary data.</text>
</comment>
<feature type="domain" description="NfeD-like C-terminal" evidence="6">
    <location>
        <begin position="96"/>
        <end position="154"/>
    </location>
</feature>
<evidence type="ECO:0000259" key="6">
    <source>
        <dbReference type="Pfam" id="PF01957"/>
    </source>
</evidence>
<evidence type="ECO:0000256" key="3">
    <source>
        <dbReference type="ARBA" id="ARBA00022989"/>
    </source>
</evidence>
<dbReference type="Pfam" id="PF01957">
    <property type="entry name" value="NfeD"/>
    <property type="match status" value="1"/>
</dbReference>
<sequence length="160" mass="17229">MDGFTTFITVIDEWAWIGWIVLIALFLVIEMLTLDLTFLMLSFGGAVGLVTDLVGVPIWAQVIIAGAAAAAFVFFLRPPLLHRLSRDEDPTPTNLDALLDQRGVALTDITQGSGQVKLGNGDTWTARSFDGTPISQGSRIAVTEIDGATAIVHPVTEEDF</sequence>
<evidence type="ECO:0000256" key="2">
    <source>
        <dbReference type="ARBA" id="ARBA00022692"/>
    </source>
</evidence>
<dbReference type="Proteomes" id="UP000664385">
    <property type="component" value="Unassembled WGS sequence"/>
</dbReference>
<dbReference type="InterPro" id="IPR002810">
    <property type="entry name" value="NfeD-like_C"/>
</dbReference>
<dbReference type="PANTHER" id="PTHR33507:SF3">
    <property type="entry name" value="INNER MEMBRANE PROTEIN YBBJ"/>
    <property type="match status" value="1"/>
</dbReference>
<dbReference type="AlphaFoldDB" id="A0A939IRS6"/>
<evidence type="ECO:0000313" key="7">
    <source>
        <dbReference type="EMBL" id="MBN8206105.1"/>
    </source>
</evidence>
<evidence type="ECO:0000313" key="8">
    <source>
        <dbReference type="Proteomes" id="UP000664385"/>
    </source>
</evidence>
<gene>
    <name evidence="7" type="ORF">JF543_09040</name>
</gene>
<dbReference type="PANTHER" id="PTHR33507">
    <property type="entry name" value="INNER MEMBRANE PROTEIN YBBJ"/>
    <property type="match status" value="1"/>
</dbReference>
<dbReference type="InterPro" id="IPR012340">
    <property type="entry name" value="NA-bd_OB-fold"/>
</dbReference>
<proteinExistence type="predicted"/>
<dbReference type="Gene3D" id="2.40.50.140">
    <property type="entry name" value="Nucleic acid-binding proteins"/>
    <property type="match status" value="1"/>
</dbReference>
<comment type="subcellular location">
    <subcellularLocation>
        <location evidence="1">Membrane</location>
        <topology evidence="1">Multi-pass membrane protein</topology>
    </subcellularLocation>
</comment>
<evidence type="ECO:0000256" key="4">
    <source>
        <dbReference type="ARBA" id="ARBA00023136"/>
    </source>
</evidence>
<protein>
    <submittedName>
        <fullName evidence="7">NfeD family protein</fullName>
    </submittedName>
</protein>
<feature type="transmembrane region" description="Helical" evidence="5">
    <location>
        <begin position="58"/>
        <end position="76"/>
    </location>
</feature>